<gene>
    <name evidence="2" type="ORF">LY16_02253</name>
</gene>
<name>A0ABY3NQE4_9GAMM</name>
<protein>
    <submittedName>
        <fullName evidence="2">Uncharacterized protein</fullName>
    </submittedName>
</protein>
<proteinExistence type="predicted"/>
<feature type="transmembrane region" description="Helical" evidence="1">
    <location>
        <begin position="148"/>
        <end position="166"/>
    </location>
</feature>
<dbReference type="EMBL" id="VNHN01000035">
    <property type="protein sequence ID" value="TYP04079.1"/>
    <property type="molecule type" value="Genomic_DNA"/>
</dbReference>
<keyword evidence="1" id="KW-0812">Transmembrane</keyword>
<feature type="transmembrane region" description="Helical" evidence="1">
    <location>
        <begin position="278"/>
        <end position="302"/>
    </location>
</feature>
<evidence type="ECO:0000313" key="2">
    <source>
        <dbReference type="EMBL" id="TYP04079.1"/>
    </source>
</evidence>
<keyword evidence="1" id="KW-1133">Transmembrane helix</keyword>
<feature type="transmembrane region" description="Helical" evidence="1">
    <location>
        <begin position="350"/>
        <end position="371"/>
    </location>
</feature>
<evidence type="ECO:0000313" key="3">
    <source>
        <dbReference type="Proteomes" id="UP000324170"/>
    </source>
</evidence>
<feature type="transmembrane region" description="Helical" evidence="1">
    <location>
        <begin position="64"/>
        <end position="86"/>
    </location>
</feature>
<feature type="transmembrane region" description="Helical" evidence="1">
    <location>
        <begin position="383"/>
        <end position="402"/>
    </location>
</feature>
<feature type="transmembrane region" description="Helical" evidence="1">
    <location>
        <begin position="253"/>
        <end position="272"/>
    </location>
</feature>
<evidence type="ECO:0000256" key="1">
    <source>
        <dbReference type="SAM" id="Phobius"/>
    </source>
</evidence>
<feature type="transmembrane region" description="Helical" evidence="1">
    <location>
        <begin position="322"/>
        <end position="344"/>
    </location>
</feature>
<feature type="transmembrane region" description="Helical" evidence="1">
    <location>
        <begin position="31"/>
        <end position="52"/>
    </location>
</feature>
<comment type="caution">
    <text evidence="2">The sequence shown here is derived from an EMBL/GenBank/DDBJ whole genome shotgun (WGS) entry which is preliminary data.</text>
</comment>
<accession>A0ABY3NQE4</accession>
<sequence length="404" mass="46409">MKVYITLLLFRLRHYSNVTSEILKKRMGVTLFFLLIISPMAMPFLSQMRLLATPILALTDDHNIYHVLFIWSLLSISFIVICSIQTKGISGGNCQNFLETLPISKSIINSLNLSLLFIIDIPIFLPFFAAMLFCHEGGGNIVFLKKEIIILLLMMYFLFFQLIFLYSPHSCLIVFLLSLFIPFVMSITSLLTIKIFSFLVVYVFIYKIKNFQFVFFKKTKPLKIVDPNKGFKSNVGMISFYYLFGLKYINQRINLFIILIVPILILLLLNSMGLSFSVVILLAAFFHVILIFQTSALLYTMISLHMPMLGLFRSFCISEKNILSAILNVLSITMIVLTIPLVITLCYSKLTAIAIFILPITLFLFRIICILQKNRSGFIFKFLLFNISVFTIWEGSCLIHNLNI</sequence>
<organism evidence="2 3">
    <name type="scientific">Xenorhabdus doucetiae</name>
    <dbReference type="NCBI Taxonomy" id="351671"/>
    <lineage>
        <taxon>Bacteria</taxon>
        <taxon>Pseudomonadati</taxon>
        <taxon>Pseudomonadota</taxon>
        <taxon>Gammaproteobacteria</taxon>
        <taxon>Enterobacterales</taxon>
        <taxon>Morganellaceae</taxon>
        <taxon>Xenorhabdus</taxon>
    </lineage>
</organism>
<keyword evidence="3" id="KW-1185">Reference proteome</keyword>
<keyword evidence="1" id="KW-0472">Membrane</keyword>
<dbReference type="RefSeq" id="WP_045971204.1">
    <property type="nucleotide sequence ID" value="NZ_CAWMED010000001.1"/>
</dbReference>
<feature type="transmembrane region" description="Helical" evidence="1">
    <location>
        <begin position="106"/>
        <end position="128"/>
    </location>
</feature>
<reference evidence="2 3" key="1">
    <citation type="submission" date="2019-07" db="EMBL/GenBank/DDBJ databases">
        <title>Genomic Encyclopedia of Type Strains, Phase I: the one thousand microbial genomes (KMG-I) project.</title>
        <authorList>
            <person name="Kyrpides N."/>
        </authorList>
    </citation>
    <scope>NUCLEOTIDE SEQUENCE [LARGE SCALE GENOMIC DNA]</scope>
    <source>
        <strain evidence="2 3">DSM 17909</strain>
    </source>
</reference>
<dbReference type="Proteomes" id="UP000324170">
    <property type="component" value="Unassembled WGS sequence"/>
</dbReference>
<feature type="transmembrane region" description="Helical" evidence="1">
    <location>
        <begin position="172"/>
        <end position="205"/>
    </location>
</feature>